<reference evidence="1 2" key="1">
    <citation type="journal article" date="2019" name="Int. J. Syst. Evol. Microbiol.">
        <title>The Global Catalogue of Microorganisms (GCM) 10K type strain sequencing project: providing services to taxonomists for standard genome sequencing and annotation.</title>
        <authorList>
            <consortium name="The Broad Institute Genomics Platform"/>
            <consortium name="The Broad Institute Genome Sequencing Center for Infectious Disease"/>
            <person name="Wu L."/>
            <person name="Ma J."/>
        </authorList>
    </citation>
    <scope>NUCLEOTIDE SEQUENCE [LARGE SCALE GENOMIC DNA]</scope>
    <source>
        <strain evidence="1 2">JCM 15591</strain>
    </source>
</reference>
<dbReference type="SUPFAM" id="SSF53335">
    <property type="entry name" value="S-adenosyl-L-methionine-dependent methyltransferases"/>
    <property type="match status" value="1"/>
</dbReference>
<comment type="caution">
    <text evidence="1">The sequence shown here is derived from an EMBL/GenBank/DDBJ whole genome shotgun (WGS) entry which is preliminary data.</text>
</comment>
<protein>
    <recommendedName>
        <fullName evidence="3">DNA methylase N-4/N-6 domain-containing protein</fullName>
    </recommendedName>
</protein>
<evidence type="ECO:0000313" key="2">
    <source>
        <dbReference type="Proteomes" id="UP001501475"/>
    </source>
</evidence>
<accession>A0ABN2L440</accession>
<name>A0ABN2L440_9MICO</name>
<evidence type="ECO:0000313" key="1">
    <source>
        <dbReference type="EMBL" id="GAA1774416.1"/>
    </source>
</evidence>
<dbReference type="Gene3D" id="3.40.50.150">
    <property type="entry name" value="Vaccinia Virus protein VP39"/>
    <property type="match status" value="1"/>
</dbReference>
<keyword evidence="2" id="KW-1185">Reference proteome</keyword>
<gene>
    <name evidence="1" type="ORF">GCM10009810_34270</name>
</gene>
<proteinExistence type="predicted"/>
<dbReference type="InterPro" id="IPR029063">
    <property type="entry name" value="SAM-dependent_MTases_sf"/>
</dbReference>
<evidence type="ECO:0008006" key="3">
    <source>
        <dbReference type="Google" id="ProtNLM"/>
    </source>
</evidence>
<dbReference type="Proteomes" id="UP001501475">
    <property type="component" value="Unassembled WGS sequence"/>
</dbReference>
<organism evidence="1 2">
    <name type="scientific">Nostocoides vanveenii</name>
    <dbReference type="NCBI Taxonomy" id="330835"/>
    <lineage>
        <taxon>Bacteria</taxon>
        <taxon>Bacillati</taxon>
        <taxon>Actinomycetota</taxon>
        <taxon>Actinomycetes</taxon>
        <taxon>Micrococcales</taxon>
        <taxon>Intrasporangiaceae</taxon>
        <taxon>Nostocoides</taxon>
    </lineage>
</organism>
<dbReference type="EMBL" id="BAAAPN010000101">
    <property type="protein sequence ID" value="GAA1774416.1"/>
    <property type="molecule type" value="Genomic_DNA"/>
</dbReference>
<sequence length="62" mass="6663">MERIISATTRPGDVVWEPFGGLASASAAALRLGRMPYAAEITPMFAGMAQDRLAREVLRLTA</sequence>